<keyword evidence="9" id="KW-1185">Reference proteome</keyword>
<dbReference type="InterPro" id="IPR023404">
    <property type="entry name" value="rSAM_horseshoe"/>
</dbReference>
<dbReference type="Pfam" id="PF02310">
    <property type="entry name" value="B12-binding"/>
    <property type="match status" value="1"/>
</dbReference>
<reference evidence="8 9" key="1">
    <citation type="submission" date="2018-09" db="EMBL/GenBank/DDBJ databases">
        <authorList>
            <person name="Postec A."/>
        </authorList>
    </citation>
    <scope>NUCLEOTIDE SEQUENCE [LARGE SCALE GENOMIC DNA]</scope>
    <source>
        <strain evidence="8">70B-A</strain>
    </source>
</reference>
<dbReference type="GO" id="GO:0046872">
    <property type="term" value="F:metal ion binding"/>
    <property type="evidence" value="ECO:0007669"/>
    <property type="project" value="UniProtKB-KW"/>
</dbReference>
<evidence type="ECO:0000313" key="9">
    <source>
        <dbReference type="Proteomes" id="UP000279029"/>
    </source>
</evidence>
<dbReference type="OrthoDB" id="9801659at2"/>
<dbReference type="Gene3D" id="3.40.50.280">
    <property type="entry name" value="Cobalamin-binding domain"/>
    <property type="match status" value="1"/>
</dbReference>
<keyword evidence="4" id="KW-0408">Iron</keyword>
<dbReference type="Gene3D" id="3.80.30.20">
    <property type="entry name" value="tm_1862 like domain"/>
    <property type="match status" value="1"/>
</dbReference>
<dbReference type="GO" id="GO:0051536">
    <property type="term" value="F:iron-sulfur cluster binding"/>
    <property type="evidence" value="ECO:0007669"/>
    <property type="project" value="UniProtKB-KW"/>
</dbReference>
<keyword evidence="2" id="KW-0949">S-adenosyl-L-methionine</keyword>
<evidence type="ECO:0000256" key="3">
    <source>
        <dbReference type="ARBA" id="ARBA00022723"/>
    </source>
</evidence>
<proteinExistence type="predicted"/>
<dbReference type="InterPro" id="IPR007197">
    <property type="entry name" value="rSAM"/>
</dbReference>
<dbReference type="PANTHER" id="PTHR43409">
    <property type="entry name" value="ANAEROBIC MAGNESIUM-PROTOPORPHYRIN IX MONOMETHYL ESTER CYCLASE-RELATED"/>
    <property type="match status" value="1"/>
</dbReference>
<dbReference type="SUPFAM" id="SSF102114">
    <property type="entry name" value="Radical SAM enzymes"/>
    <property type="match status" value="1"/>
</dbReference>
<dbReference type="SFLD" id="SFLDS00029">
    <property type="entry name" value="Radical_SAM"/>
    <property type="match status" value="1"/>
</dbReference>
<dbReference type="GO" id="GO:0031419">
    <property type="term" value="F:cobalamin binding"/>
    <property type="evidence" value="ECO:0007669"/>
    <property type="project" value="InterPro"/>
</dbReference>
<dbReference type="EMBL" id="LR130778">
    <property type="protein sequence ID" value="VDN47894.1"/>
    <property type="molecule type" value="Genomic_DNA"/>
</dbReference>
<gene>
    <name evidence="8" type="ORF">PATL70BA_2013</name>
</gene>
<feature type="domain" description="Radical SAM core" evidence="7">
    <location>
        <begin position="182"/>
        <end position="410"/>
    </location>
</feature>
<comment type="cofactor">
    <cofactor evidence="1">
        <name>[4Fe-4S] cluster</name>
        <dbReference type="ChEBI" id="CHEBI:49883"/>
    </cofactor>
</comment>
<evidence type="ECO:0000256" key="4">
    <source>
        <dbReference type="ARBA" id="ARBA00023004"/>
    </source>
</evidence>
<name>A0A3P7NXE4_9FIRM</name>
<dbReference type="AlphaFoldDB" id="A0A3P7NXE4"/>
<accession>A0A3P7NXE4</accession>
<sequence>MKVVLINSPIFDRLETDMAGNEYLPPFGLGYLATKILENNWDVIILDVIQLGLNITQVIQRLYEIQPDVIGINIFSVNIPIVKIILESYLLKARLIVGGQCTKFIYDKIVKWNINNDLVVIIGEGDLIICDVIEDKVSEPPIYECDTRKVYQVDISSKYFSEDINNLTLNRGLLNENYVVNYYGLNERAIITSRGCIYNCAFCGAAKKLNQNSKIRLKNKINIIAEISDLLQENPTIQCIRILDDLFLRSSQSILGAIEIFNHFNVSWRAMAHIKTFQNTSEELFIQMKNSGCKELFIGIESGSDKIRHMINKSGTVDEIKNTTRKILKSGIDIKGYFIFGFPLESKSDMEMSLNVATSIYECSQNSDGNFRTSVFQFRPYHGTALFNEFVEPELELEYQENQILSTLVDRGHFNIQTKNYSQCDDKVLYEFICKTSKLGGHYD</sequence>
<evidence type="ECO:0000259" key="7">
    <source>
        <dbReference type="PROSITE" id="PS51918"/>
    </source>
</evidence>
<evidence type="ECO:0000313" key="8">
    <source>
        <dbReference type="EMBL" id="VDN47894.1"/>
    </source>
</evidence>
<keyword evidence="3" id="KW-0479">Metal-binding</keyword>
<dbReference type="KEGG" id="cbar:PATL70BA_2013"/>
<evidence type="ECO:0000259" key="6">
    <source>
        <dbReference type="PROSITE" id="PS51332"/>
    </source>
</evidence>
<dbReference type="SMART" id="SM00729">
    <property type="entry name" value="Elp3"/>
    <property type="match status" value="1"/>
</dbReference>
<dbReference type="InterPro" id="IPR058240">
    <property type="entry name" value="rSAM_sf"/>
</dbReference>
<dbReference type="Pfam" id="PF04055">
    <property type="entry name" value="Radical_SAM"/>
    <property type="match status" value="1"/>
</dbReference>
<evidence type="ECO:0000256" key="1">
    <source>
        <dbReference type="ARBA" id="ARBA00001966"/>
    </source>
</evidence>
<dbReference type="SFLD" id="SFLDG01082">
    <property type="entry name" value="B12-binding_domain_containing"/>
    <property type="match status" value="1"/>
</dbReference>
<dbReference type="InterPro" id="IPR006158">
    <property type="entry name" value="Cobalamin-bd"/>
</dbReference>
<dbReference type="PROSITE" id="PS51918">
    <property type="entry name" value="RADICAL_SAM"/>
    <property type="match status" value="1"/>
</dbReference>
<keyword evidence="5" id="KW-0411">Iron-sulfur</keyword>
<feature type="domain" description="B12-binding" evidence="6">
    <location>
        <begin position="1"/>
        <end position="143"/>
    </location>
</feature>
<dbReference type="InterPro" id="IPR051198">
    <property type="entry name" value="BchE-like"/>
</dbReference>
<evidence type="ECO:0000256" key="5">
    <source>
        <dbReference type="ARBA" id="ARBA00023014"/>
    </source>
</evidence>
<protein>
    <submittedName>
        <fullName evidence="8">Uncharacterized protein</fullName>
    </submittedName>
</protein>
<dbReference type="PROSITE" id="PS51332">
    <property type="entry name" value="B12_BINDING"/>
    <property type="match status" value="1"/>
</dbReference>
<dbReference type="InterPro" id="IPR006638">
    <property type="entry name" value="Elp3/MiaA/NifB-like_rSAM"/>
</dbReference>
<organism evidence="8 9">
    <name type="scientific">Petrocella atlantisensis</name>
    <dbReference type="NCBI Taxonomy" id="2173034"/>
    <lineage>
        <taxon>Bacteria</taxon>
        <taxon>Bacillati</taxon>
        <taxon>Bacillota</taxon>
        <taxon>Clostridia</taxon>
        <taxon>Lachnospirales</taxon>
        <taxon>Vallitaleaceae</taxon>
        <taxon>Petrocella</taxon>
    </lineage>
</organism>
<dbReference type="GO" id="GO:0003824">
    <property type="term" value="F:catalytic activity"/>
    <property type="evidence" value="ECO:0007669"/>
    <property type="project" value="InterPro"/>
</dbReference>
<dbReference type="Proteomes" id="UP000279029">
    <property type="component" value="Chromosome"/>
</dbReference>
<evidence type="ECO:0000256" key="2">
    <source>
        <dbReference type="ARBA" id="ARBA00022691"/>
    </source>
</evidence>